<organism evidence="1 2">
    <name type="scientific">Chlorobaculum thiosulfatiphilum</name>
    <name type="common">Chlorobium limicola f.sp. thiosulfatophilum</name>
    <dbReference type="NCBI Taxonomy" id="115852"/>
    <lineage>
        <taxon>Bacteria</taxon>
        <taxon>Pseudomonadati</taxon>
        <taxon>Chlorobiota</taxon>
        <taxon>Chlorobiia</taxon>
        <taxon>Chlorobiales</taxon>
        <taxon>Chlorobiaceae</taxon>
        <taxon>Chlorobaculum</taxon>
    </lineage>
</organism>
<dbReference type="AlphaFoldDB" id="A0A5C4SAA3"/>
<evidence type="ECO:0000313" key="2">
    <source>
        <dbReference type="Proteomes" id="UP000308271"/>
    </source>
</evidence>
<protein>
    <submittedName>
        <fullName evidence="1">Uncharacterized protein</fullName>
    </submittedName>
</protein>
<proteinExistence type="predicted"/>
<dbReference type="RefSeq" id="WP_139455904.1">
    <property type="nucleotide sequence ID" value="NZ_VDCH01000001.1"/>
</dbReference>
<dbReference type="Proteomes" id="UP000308271">
    <property type="component" value="Unassembled WGS sequence"/>
</dbReference>
<dbReference type="OrthoDB" id="9960526at2"/>
<reference evidence="1 2" key="1">
    <citation type="submission" date="2019-05" db="EMBL/GenBank/DDBJ databases">
        <title>Draft Whole-Genome sequence of the green sulfur bacterium Chlorobaculum thiosulfatiphilum DSM 249.</title>
        <authorList>
            <person name="Meyer T.E."/>
            <person name="Kyndt J.A."/>
        </authorList>
    </citation>
    <scope>NUCLEOTIDE SEQUENCE [LARGE SCALE GENOMIC DNA]</scope>
    <source>
        <strain evidence="1 2">DSM 249</strain>
    </source>
</reference>
<sequence length="167" mass="19117">MDIDNESIEFAFYFMLLSPNVAYVSCELINCRENLIYSYGDLENIFYLNYYSVINSYKEVYSSVAEPIKGEKILSERLSSRGGTFVKIYTQSKRFVCKGHMENNANYCVSLKLDDLQQVSLIKDNEQVALMEVIEDGVSIRGMRNCKVSFVDYENGLVTIESNIKLG</sequence>
<comment type="caution">
    <text evidence="1">The sequence shown here is derived from an EMBL/GenBank/DDBJ whole genome shotgun (WGS) entry which is preliminary data.</text>
</comment>
<evidence type="ECO:0000313" key="1">
    <source>
        <dbReference type="EMBL" id="TNJ40434.1"/>
    </source>
</evidence>
<accession>A0A5C4SAA3</accession>
<dbReference type="EMBL" id="VDCH01000001">
    <property type="protein sequence ID" value="TNJ40434.1"/>
    <property type="molecule type" value="Genomic_DNA"/>
</dbReference>
<name>A0A5C4SAA3_CHLTI</name>
<keyword evidence="2" id="KW-1185">Reference proteome</keyword>
<gene>
    <name evidence="1" type="ORF">FGF66_01420</name>
</gene>